<dbReference type="Proteomes" id="UP001549251">
    <property type="component" value="Unassembled WGS sequence"/>
</dbReference>
<protein>
    <recommendedName>
        <fullName evidence="3">DUF3606 domain-containing protein</fullName>
    </recommendedName>
</protein>
<evidence type="ECO:0000313" key="1">
    <source>
        <dbReference type="EMBL" id="MET4569782.1"/>
    </source>
</evidence>
<comment type="caution">
    <text evidence="1">The sequence shown here is derived from an EMBL/GenBank/DDBJ whole genome shotgun (WGS) entry which is preliminary data.</text>
</comment>
<accession>A0ABV2PXL0</accession>
<dbReference type="RefSeq" id="WP_354549705.1">
    <property type="nucleotide sequence ID" value="NZ_JBEPSD010000001.1"/>
</dbReference>
<sequence length="69" mass="7529">MDEHIDIDGPLCRAYWCGNFSCSDAELANAVRIMDSTAVGLVGLYLATRRSEPCVVDQPDLGVNQSGRR</sequence>
<dbReference type="EMBL" id="JBEPSD010000001">
    <property type="protein sequence ID" value="MET4569782.1"/>
    <property type="molecule type" value="Genomic_DNA"/>
</dbReference>
<keyword evidence="2" id="KW-1185">Reference proteome</keyword>
<evidence type="ECO:0000313" key="2">
    <source>
        <dbReference type="Proteomes" id="UP001549251"/>
    </source>
</evidence>
<proteinExistence type="predicted"/>
<gene>
    <name evidence="1" type="ORF">ABIE04_002109</name>
</gene>
<evidence type="ECO:0008006" key="3">
    <source>
        <dbReference type="Google" id="ProtNLM"/>
    </source>
</evidence>
<organism evidence="1 2">
    <name type="scientific">Rhodanobacter soli</name>
    <dbReference type="NCBI Taxonomy" id="590609"/>
    <lineage>
        <taxon>Bacteria</taxon>
        <taxon>Pseudomonadati</taxon>
        <taxon>Pseudomonadota</taxon>
        <taxon>Gammaproteobacteria</taxon>
        <taxon>Lysobacterales</taxon>
        <taxon>Rhodanobacteraceae</taxon>
        <taxon>Rhodanobacter</taxon>
    </lineage>
</organism>
<reference evidence="1 2" key="1">
    <citation type="submission" date="2024-06" db="EMBL/GenBank/DDBJ databases">
        <title>Sorghum-associated microbial communities from plants grown in Nebraska, USA.</title>
        <authorList>
            <person name="Schachtman D."/>
        </authorList>
    </citation>
    <scope>NUCLEOTIDE SEQUENCE [LARGE SCALE GENOMIC DNA]</scope>
    <source>
        <strain evidence="1 2">1757</strain>
    </source>
</reference>
<name>A0ABV2PXL0_9GAMM</name>